<keyword evidence="2" id="KW-0521">NADP</keyword>
<dbReference type="SUPFAM" id="SSF51430">
    <property type="entry name" value="NAD(P)-linked oxidoreductase"/>
    <property type="match status" value="1"/>
</dbReference>
<evidence type="ECO:0000256" key="2">
    <source>
        <dbReference type="ARBA" id="ARBA00022857"/>
    </source>
</evidence>
<evidence type="ECO:0000256" key="1">
    <source>
        <dbReference type="ARBA" id="ARBA00007905"/>
    </source>
</evidence>
<dbReference type="AlphaFoldDB" id="A0A0R3TKD1"/>
<dbReference type="EMBL" id="UZAE01012090">
    <property type="protein sequence ID" value="VDO03481.1"/>
    <property type="molecule type" value="Genomic_DNA"/>
</dbReference>
<accession>A0A0R3TKD1</accession>
<dbReference type="PROSITE" id="PS00062">
    <property type="entry name" value="ALDOKETO_REDUCTASE_2"/>
    <property type="match status" value="1"/>
</dbReference>
<reference evidence="10" key="1">
    <citation type="submission" date="2017-02" db="UniProtKB">
        <authorList>
            <consortium name="WormBaseParasite"/>
        </authorList>
    </citation>
    <scope>IDENTIFICATION</scope>
</reference>
<dbReference type="FunFam" id="3.20.20.100:FF:000006">
    <property type="entry name" value="Aldo-keto reductase family 1 member A1"/>
    <property type="match status" value="1"/>
</dbReference>
<evidence type="ECO:0000256" key="3">
    <source>
        <dbReference type="ARBA" id="ARBA00023002"/>
    </source>
</evidence>
<dbReference type="Proteomes" id="UP000278807">
    <property type="component" value="Unassembled WGS sequence"/>
</dbReference>
<evidence type="ECO:0000259" key="7">
    <source>
        <dbReference type="Pfam" id="PF00248"/>
    </source>
</evidence>
<dbReference type="STRING" id="102285.A0A0R3TKD1"/>
<feature type="binding site" evidence="5">
    <location>
        <position position="111"/>
    </location>
    <ligand>
        <name>substrate</name>
    </ligand>
</feature>
<dbReference type="InterPro" id="IPR018170">
    <property type="entry name" value="Aldo/ket_reductase_CS"/>
</dbReference>
<dbReference type="GO" id="GO:0016491">
    <property type="term" value="F:oxidoreductase activity"/>
    <property type="evidence" value="ECO:0007669"/>
    <property type="project" value="UniProtKB-KW"/>
</dbReference>
<dbReference type="InterPro" id="IPR023210">
    <property type="entry name" value="NADP_OxRdtase_dom"/>
</dbReference>
<evidence type="ECO:0000313" key="10">
    <source>
        <dbReference type="WBParaSite" id="HNAJ_0000762501-mRNA-1"/>
    </source>
</evidence>
<keyword evidence="9" id="KW-1185">Reference proteome</keyword>
<evidence type="ECO:0000256" key="4">
    <source>
        <dbReference type="PIRSR" id="PIRSR000097-1"/>
    </source>
</evidence>
<feature type="active site" description="Proton donor" evidence="4">
    <location>
        <position position="49"/>
    </location>
</feature>
<dbReference type="Gene3D" id="3.20.20.100">
    <property type="entry name" value="NADP-dependent oxidoreductase domain"/>
    <property type="match status" value="1"/>
</dbReference>
<proteinExistence type="inferred from homology"/>
<name>A0A0R3TKD1_RODNA</name>
<dbReference type="Pfam" id="PF00248">
    <property type="entry name" value="Aldo_ket_red"/>
    <property type="match status" value="1"/>
</dbReference>
<dbReference type="InterPro" id="IPR036812">
    <property type="entry name" value="NAD(P)_OxRdtase_dom_sf"/>
</dbReference>
<sequence>MSIPSLKSRDFEIPCLGFGTYKLAAEDVVPALSAALEVGYRHIDCAHLYLNEEEIGNALQCWIKSGKLKREDLFITSKLWNTYHRPDLVKGACLKSMERLKVSYLDLYLIHWPVAYKSGDDLLPVCENGKTLFDKGDIVATWKAMEELVKEGLVRHIGLSNFNEAQIQRIFDEATIKPVVLQIESNPHFPNHNLINFAKNHGIISTAYAPLGSPYRDIKDRPYKLIEEPIIVKIAKKYGKTPAQVIIRHGIQRGVCVIPKSRTPERIRENFQIFDFELTEDEMKEIGDLGIYERQIRGDP</sequence>
<dbReference type="PROSITE" id="PS00798">
    <property type="entry name" value="ALDOKETO_REDUCTASE_1"/>
    <property type="match status" value="1"/>
</dbReference>
<keyword evidence="3" id="KW-0560">Oxidoreductase</keyword>
<evidence type="ECO:0000313" key="9">
    <source>
        <dbReference type="Proteomes" id="UP000278807"/>
    </source>
</evidence>
<organism evidence="10">
    <name type="scientific">Rodentolepis nana</name>
    <name type="common">Dwarf tapeworm</name>
    <name type="synonym">Hymenolepis nana</name>
    <dbReference type="NCBI Taxonomy" id="102285"/>
    <lineage>
        <taxon>Eukaryota</taxon>
        <taxon>Metazoa</taxon>
        <taxon>Spiralia</taxon>
        <taxon>Lophotrochozoa</taxon>
        <taxon>Platyhelminthes</taxon>
        <taxon>Cestoda</taxon>
        <taxon>Eucestoda</taxon>
        <taxon>Cyclophyllidea</taxon>
        <taxon>Hymenolepididae</taxon>
        <taxon>Rodentolepis</taxon>
    </lineage>
</organism>
<dbReference type="OrthoDB" id="416253at2759"/>
<comment type="similarity">
    <text evidence="1">Belongs to the aldo/keto reductase family.</text>
</comment>
<dbReference type="PIRSF" id="PIRSF000097">
    <property type="entry name" value="AKR"/>
    <property type="match status" value="1"/>
</dbReference>
<protein>
    <submittedName>
        <fullName evidence="10">Aldo_ket_red domain-containing protein</fullName>
    </submittedName>
</protein>
<feature type="domain" description="NADP-dependent oxidoreductase" evidence="7">
    <location>
        <begin position="16"/>
        <end position="287"/>
    </location>
</feature>
<feature type="site" description="Lowers pKa of active site Tyr" evidence="6">
    <location>
        <position position="78"/>
    </location>
</feature>
<dbReference type="PANTHER" id="PTHR11732">
    <property type="entry name" value="ALDO/KETO REDUCTASE"/>
    <property type="match status" value="1"/>
</dbReference>
<evidence type="ECO:0000256" key="6">
    <source>
        <dbReference type="PIRSR" id="PIRSR000097-3"/>
    </source>
</evidence>
<dbReference type="InterPro" id="IPR020471">
    <property type="entry name" value="AKR"/>
</dbReference>
<reference evidence="8 9" key="2">
    <citation type="submission" date="2018-11" db="EMBL/GenBank/DDBJ databases">
        <authorList>
            <consortium name="Pathogen Informatics"/>
        </authorList>
    </citation>
    <scope>NUCLEOTIDE SEQUENCE [LARGE SCALE GENOMIC DNA]</scope>
</reference>
<evidence type="ECO:0000256" key="5">
    <source>
        <dbReference type="PIRSR" id="PIRSR000097-2"/>
    </source>
</evidence>
<dbReference type="PRINTS" id="PR00069">
    <property type="entry name" value="ALDKETRDTASE"/>
</dbReference>
<dbReference type="WBParaSite" id="HNAJ_0000762501-mRNA-1">
    <property type="protein sequence ID" value="HNAJ_0000762501-mRNA-1"/>
    <property type="gene ID" value="HNAJ_0000762501"/>
</dbReference>
<gene>
    <name evidence="8" type="ORF">HNAJ_LOCUS7621</name>
</gene>
<dbReference type="PROSITE" id="PS00063">
    <property type="entry name" value="ALDOKETO_REDUCTASE_3"/>
    <property type="match status" value="1"/>
</dbReference>
<evidence type="ECO:0000313" key="8">
    <source>
        <dbReference type="EMBL" id="VDO03481.1"/>
    </source>
</evidence>